<comment type="caution">
    <text evidence="1">The sequence shown here is derived from an EMBL/GenBank/DDBJ whole genome shotgun (WGS) entry which is preliminary data.</text>
</comment>
<protein>
    <submittedName>
        <fullName evidence="1">Uncharacterized protein</fullName>
    </submittedName>
</protein>
<dbReference type="Proteomes" id="UP000054843">
    <property type="component" value="Unassembled WGS sequence"/>
</dbReference>
<organism evidence="1 2">
    <name type="scientific">Trichinella papuae</name>
    <dbReference type="NCBI Taxonomy" id="268474"/>
    <lineage>
        <taxon>Eukaryota</taxon>
        <taxon>Metazoa</taxon>
        <taxon>Ecdysozoa</taxon>
        <taxon>Nematoda</taxon>
        <taxon>Enoplea</taxon>
        <taxon>Dorylaimia</taxon>
        <taxon>Trichinellida</taxon>
        <taxon>Trichinellidae</taxon>
        <taxon>Trichinella</taxon>
    </lineage>
</organism>
<evidence type="ECO:0000313" key="2">
    <source>
        <dbReference type="Proteomes" id="UP000054843"/>
    </source>
</evidence>
<keyword evidence="2" id="KW-1185">Reference proteome</keyword>
<name>A0A0V1MP55_9BILA</name>
<proteinExistence type="predicted"/>
<dbReference type="EMBL" id="JYDO01000065">
    <property type="protein sequence ID" value="KRZ73343.1"/>
    <property type="molecule type" value="Genomic_DNA"/>
</dbReference>
<sequence>MQDVAYETERFFTASYRAVGEGSKNLNITASLLQNITMTLVQMEPFSPFCQFVLIHNDASRMALAEKNKQMNDMAKKEKKAMNNTACLPSG</sequence>
<reference evidence="1 2" key="1">
    <citation type="submission" date="2015-01" db="EMBL/GenBank/DDBJ databases">
        <title>Evolution of Trichinella species and genotypes.</title>
        <authorList>
            <person name="Korhonen P.K."/>
            <person name="Edoardo P."/>
            <person name="Giuseppe L.R."/>
            <person name="Gasser R.B."/>
        </authorList>
    </citation>
    <scope>NUCLEOTIDE SEQUENCE [LARGE SCALE GENOMIC DNA]</scope>
    <source>
        <strain evidence="1">ISS1980</strain>
    </source>
</reference>
<dbReference type="AlphaFoldDB" id="A0A0V1MP55"/>
<gene>
    <name evidence="1" type="ORF">T10_1438</name>
</gene>
<accession>A0A0V1MP55</accession>
<evidence type="ECO:0000313" key="1">
    <source>
        <dbReference type="EMBL" id="KRZ73343.1"/>
    </source>
</evidence>